<feature type="chain" id="PRO_5034670676" evidence="1">
    <location>
        <begin position="18"/>
        <end position="127"/>
    </location>
</feature>
<keyword evidence="1" id="KW-0732">Signal</keyword>
<sequence>MKLVPALLLLPSYSVLALRGVHQGSNPQLVHLTFHGGLASYSMAVPADGSTRKTGRRFYHDLSVDVIDNSDYNALEQCFLAIEGQAKLTPKVSPKDGSQHIPVNPSRVITAVNCTGSCVPTYGKYQI</sequence>
<reference evidence="2 3" key="1">
    <citation type="submission" date="2020-05" db="EMBL/GenBank/DDBJ databases">
        <title>Identification and distribution of gene clusters putatively required for synthesis of sphingolipid metabolism inhibitors in phylogenetically diverse species of the filamentous fungus Fusarium.</title>
        <authorList>
            <person name="Kim H.-S."/>
            <person name="Busman M."/>
            <person name="Brown D.W."/>
            <person name="Divon H."/>
            <person name="Uhlig S."/>
            <person name="Proctor R.H."/>
        </authorList>
    </citation>
    <scope>NUCLEOTIDE SEQUENCE [LARGE SCALE GENOMIC DNA]</scope>
    <source>
        <strain evidence="2 3">NRRL 53147</strain>
    </source>
</reference>
<gene>
    <name evidence="2" type="ORF">FMEXI_13095</name>
</gene>
<dbReference type="EMBL" id="JAAOAM010000423">
    <property type="protein sequence ID" value="KAF5531196.1"/>
    <property type="molecule type" value="Genomic_DNA"/>
</dbReference>
<feature type="signal peptide" evidence="1">
    <location>
        <begin position="1"/>
        <end position="17"/>
    </location>
</feature>
<dbReference type="AlphaFoldDB" id="A0A8H5IB72"/>
<evidence type="ECO:0000313" key="3">
    <source>
        <dbReference type="Proteomes" id="UP000522262"/>
    </source>
</evidence>
<organism evidence="2 3">
    <name type="scientific">Fusarium mexicanum</name>
    <dbReference type="NCBI Taxonomy" id="751941"/>
    <lineage>
        <taxon>Eukaryota</taxon>
        <taxon>Fungi</taxon>
        <taxon>Dikarya</taxon>
        <taxon>Ascomycota</taxon>
        <taxon>Pezizomycotina</taxon>
        <taxon>Sordariomycetes</taxon>
        <taxon>Hypocreomycetidae</taxon>
        <taxon>Hypocreales</taxon>
        <taxon>Nectriaceae</taxon>
        <taxon>Fusarium</taxon>
        <taxon>Fusarium fujikuroi species complex</taxon>
    </lineage>
</organism>
<name>A0A8H5IB72_9HYPO</name>
<accession>A0A8H5IB72</accession>
<evidence type="ECO:0000313" key="2">
    <source>
        <dbReference type="EMBL" id="KAF5531196.1"/>
    </source>
</evidence>
<protein>
    <submittedName>
        <fullName evidence="2">Uncharacterized protein</fullName>
    </submittedName>
</protein>
<comment type="caution">
    <text evidence="2">The sequence shown here is derived from an EMBL/GenBank/DDBJ whole genome shotgun (WGS) entry which is preliminary data.</text>
</comment>
<keyword evidence="3" id="KW-1185">Reference proteome</keyword>
<dbReference type="Proteomes" id="UP000522262">
    <property type="component" value="Unassembled WGS sequence"/>
</dbReference>
<evidence type="ECO:0000256" key="1">
    <source>
        <dbReference type="SAM" id="SignalP"/>
    </source>
</evidence>
<proteinExistence type="predicted"/>